<dbReference type="OrthoDB" id="9930022at2759"/>
<evidence type="ECO:0000256" key="3">
    <source>
        <dbReference type="ARBA" id="ARBA00023015"/>
    </source>
</evidence>
<gene>
    <name evidence="7" type="ORF">B0J11DRAFT_448147</name>
</gene>
<dbReference type="CDD" id="cd00067">
    <property type="entry name" value="GAL4"/>
    <property type="match status" value="1"/>
</dbReference>
<evidence type="ECO:0000256" key="4">
    <source>
        <dbReference type="ARBA" id="ARBA00023163"/>
    </source>
</evidence>
<dbReference type="EMBL" id="JAGMWT010000027">
    <property type="protein sequence ID" value="KAH7110601.1"/>
    <property type="molecule type" value="Genomic_DNA"/>
</dbReference>
<feature type="domain" description="Zn(2)-C6 fungal-type" evidence="6">
    <location>
        <begin position="8"/>
        <end position="38"/>
    </location>
</feature>
<dbReference type="PANTHER" id="PTHR47660:SF3">
    <property type="entry name" value="FINGER DOMAIN PROTEIN, PUTATIVE (AFU_ORTHOLOGUE AFUA_4G03310)-RELATED"/>
    <property type="match status" value="1"/>
</dbReference>
<sequence length="421" mass="47817">MAPSRQKSCLACVQSKRKCDKGIPKCQRCVARKSDCEYNGRYLEQRPPNARGNADENYALAEPIIKSLAEPQMPSNWQLQSTSLFPDTTAILPWMSDAFFGLGTNQFSFGSISKDFSLDSTVINDMIARYNSYEIGHIIPEVNAQDRVGFVAKRLALIPKTFTEEGQTFFIHRALFQEKSPPALQDALSACALYSMKTTKNQALVFSNLEHKRLQLIANTDPLVVSRTNLLAAIQALILYQIIRLFDGDIRLRAQAEADESVLMMWATHLRLRTHQVPPSPLSLAETHSLPQNAFTDWHRWLIEESSRRTVITAFLLKGVYGFLKLGYDTVPDLRMSFTVQAALWNSQSETGWRRACSERERLELQVTHWDEVIGKAKSEDMEELGVLIMVMLEGVDATRKWLGERFISKFQLPESEYEGI</sequence>
<dbReference type="AlphaFoldDB" id="A0A9P9D0U0"/>
<keyword evidence="1" id="KW-0479">Metal-binding</keyword>
<keyword evidence="5" id="KW-0539">Nucleus</keyword>
<evidence type="ECO:0000259" key="6">
    <source>
        <dbReference type="PROSITE" id="PS50048"/>
    </source>
</evidence>
<dbReference type="PROSITE" id="PS50048">
    <property type="entry name" value="ZN2_CY6_FUNGAL_2"/>
    <property type="match status" value="1"/>
</dbReference>
<evidence type="ECO:0000256" key="1">
    <source>
        <dbReference type="ARBA" id="ARBA00022723"/>
    </source>
</evidence>
<reference evidence="7" key="1">
    <citation type="journal article" date="2021" name="Nat. Commun.">
        <title>Genetic determinants of endophytism in the Arabidopsis root mycobiome.</title>
        <authorList>
            <person name="Mesny F."/>
            <person name="Miyauchi S."/>
            <person name="Thiergart T."/>
            <person name="Pickel B."/>
            <person name="Atanasova L."/>
            <person name="Karlsson M."/>
            <person name="Huettel B."/>
            <person name="Barry K.W."/>
            <person name="Haridas S."/>
            <person name="Chen C."/>
            <person name="Bauer D."/>
            <person name="Andreopoulos W."/>
            <person name="Pangilinan J."/>
            <person name="LaButti K."/>
            <person name="Riley R."/>
            <person name="Lipzen A."/>
            <person name="Clum A."/>
            <person name="Drula E."/>
            <person name="Henrissat B."/>
            <person name="Kohler A."/>
            <person name="Grigoriev I.V."/>
            <person name="Martin F.M."/>
            <person name="Hacquard S."/>
        </authorList>
    </citation>
    <scope>NUCLEOTIDE SEQUENCE</scope>
    <source>
        <strain evidence="7">MPI-CAGE-CH-0243</strain>
    </source>
</reference>
<evidence type="ECO:0000313" key="8">
    <source>
        <dbReference type="Proteomes" id="UP000700596"/>
    </source>
</evidence>
<proteinExistence type="predicted"/>
<organism evidence="7 8">
    <name type="scientific">Dendryphion nanum</name>
    <dbReference type="NCBI Taxonomy" id="256645"/>
    <lineage>
        <taxon>Eukaryota</taxon>
        <taxon>Fungi</taxon>
        <taxon>Dikarya</taxon>
        <taxon>Ascomycota</taxon>
        <taxon>Pezizomycotina</taxon>
        <taxon>Dothideomycetes</taxon>
        <taxon>Pleosporomycetidae</taxon>
        <taxon>Pleosporales</taxon>
        <taxon>Torulaceae</taxon>
        <taxon>Dendryphion</taxon>
    </lineage>
</organism>
<dbReference type="SMART" id="SM00066">
    <property type="entry name" value="GAL4"/>
    <property type="match status" value="1"/>
</dbReference>
<evidence type="ECO:0000256" key="5">
    <source>
        <dbReference type="ARBA" id="ARBA00023242"/>
    </source>
</evidence>
<evidence type="ECO:0000256" key="2">
    <source>
        <dbReference type="ARBA" id="ARBA00022833"/>
    </source>
</evidence>
<dbReference type="PANTHER" id="PTHR47660">
    <property type="entry name" value="TRANSCRIPTION FACTOR WITH C2H2 AND ZN(2)-CYS(6) DNA BINDING DOMAIN (EUROFUNG)-RELATED-RELATED"/>
    <property type="match status" value="1"/>
</dbReference>
<keyword evidence="3" id="KW-0805">Transcription regulation</keyword>
<dbReference type="GO" id="GO:0008270">
    <property type="term" value="F:zinc ion binding"/>
    <property type="evidence" value="ECO:0007669"/>
    <property type="project" value="InterPro"/>
</dbReference>
<protein>
    <recommendedName>
        <fullName evidence="6">Zn(2)-C6 fungal-type domain-containing protein</fullName>
    </recommendedName>
</protein>
<accession>A0A9P9D0U0</accession>
<comment type="caution">
    <text evidence="7">The sequence shown here is derived from an EMBL/GenBank/DDBJ whole genome shotgun (WGS) entry which is preliminary data.</text>
</comment>
<dbReference type="Proteomes" id="UP000700596">
    <property type="component" value="Unassembled WGS sequence"/>
</dbReference>
<dbReference type="SUPFAM" id="SSF57701">
    <property type="entry name" value="Zn2/Cys6 DNA-binding domain"/>
    <property type="match status" value="1"/>
</dbReference>
<dbReference type="Pfam" id="PF00172">
    <property type="entry name" value="Zn_clus"/>
    <property type="match status" value="1"/>
</dbReference>
<evidence type="ECO:0000313" key="7">
    <source>
        <dbReference type="EMBL" id="KAH7110601.1"/>
    </source>
</evidence>
<dbReference type="InterPro" id="IPR036864">
    <property type="entry name" value="Zn2-C6_fun-type_DNA-bd_sf"/>
</dbReference>
<dbReference type="InterPro" id="IPR001138">
    <property type="entry name" value="Zn2Cys6_DnaBD"/>
</dbReference>
<name>A0A9P9D0U0_9PLEO</name>
<dbReference type="GO" id="GO:0000981">
    <property type="term" value="F:DNA-binding transcription factor activity, RNA polymerase II-specific"/>
    <property type="evidence" value="ECO:0007669"/>
    <property type="project" value="InterPro"/>
</dbReference>
<keyword evidence="2" id="KW-0862">Zinc</keyword>
<dbReference type="Gene3D" id="4.10.240.10">
    <property type="entry name" value="Zn(2)-C6 fungal-type DNA-binding domain"/>
    <property type="match status" value="1"/>
</dbReference>
<keyword evidence="4" id="KW-0804">Transcription</keyword>
<keyword evidence="8" id="KW-1185">Reference proteome</keyword>